<dbReference type="AlphaFoldDB" id="A0A1L7WBM6"/>
<feature type="transmembrane region" description="Helical" evidence="1">
    <location>
        <begin position="200"/>
        <end position="222"/>
    </location>
</feature>
<name>A0A1L7WBM6_9HELO</name>
<keyword evidence="1" id="KW-0472">Membrane</keyword>
<sequence length="304" mass="33861">MLSSDYCSYFVLSPVRTILEPLIVPALLLAYLPQYVETWRYGTAGISGRFMLCLCLCSTLQLAARLVNPAGAPAVNCILYREELRGIKAFSALIGYFQVLSQWLCAMIWLYFFLRFRNSERDAEYAPLLANEDGSRHAQDNESSARTSAVPRGMSSDQMFFVVFAHAFFFLGTAIGLLVAPKASGLRGPADGVLQSLCTYVFHLLCIWLGLVQVIALCVAQVRDAWTSPRAKGISILSLALQVAALLALAVLQLFRPRAPLLPSWRTEFWGKFFEHWALSANYCIMVIGHVVALFIRAFPPYRG</sequence>
<evidence type="ECO:0000256" key="1">
    <source>
        <dbReference type="SAM" id="Phobius"/>
    </source>
</evidence>
<proteinExistence type="predicted"/>
<evidence type="ECO:0000313" key="2">
    <source>
        <dbReference type="EMBL" id="CZR50186.1"/>
    </source>
</evidence>
<keyword evidence="1" id="KW-0812">Transmembrane</keyword>
<feature type="transmembrane region" description="Helical" evidence="1">
    <location>
        <begin position="48"/>
        <end position="67"/>
    </location>
</feature>
<keyword evidence="3" id="KW-1185">Reference proteome</keyword>
<feature type="transmembrane region" description="Helical" evidence="1">
    <location>
        <begin position="276"/>
        <end position="296"/>
    </location>
</feature>
<feature type="transmembrane region" description="Helical" evidence="1">
    <location>
        <begin position="159"/>
        <end position="180"/>
    </location>
</feature>
<organism evidence="2 3">
    <name type="scientific">Phialocephala subalpina</name>
    <dbReference type="NCBI Taxonomy" id="576137"/>
    <lineage>
        <taxon>Eukaryota</taxon>
        <taxon>Fungi</taxon>
        <taxon>Dikarya</taxon>
        <taxon>Ascomycota</taxon>
        <taxon>Pezizomycotina</taxon>
        <taxon>Leotiomycetes</taxon>
        <taxon>Helotiales</taxon>
        <taxon>Mollisiaceae</taxon>
        <taxon>Phialocephala</taxon>
        <taxon>Phialocephala fortinii species complex</taxon>
    </lineage>
</organism>
<feature type="transmembrane region" description="Helical" evidence="1">
    <location>
        <begin position="87"/>
        <end position="114"/>
    </location>
</feature>
<feature type="transmembrane region" description="Helical" evidence="1">
    <location>
        <begin position="234"/>
        <end position="256"/>
    </location>
</feature>
<dbReference type="OrthoDB" id="3595979at2759"/>
<gene>
    <name evidence="2" type="ORF">PAC_00058</name>
</gene>
<keyword evidence="1" id="KW-1133">Transmembrane helix</keyword>
<feature type="transmembrane region" description="Helical" evidence="1">
    <location>
        <begin position="18"/>
        <end position="36"/>
    </location>
</feature>
<accession>A0A1L7WBM6</accession>
<dbReference type="Proteomes" id="UP000184330">
    <property type="component" value="Unassembled WGS sequence"/>
</dbReference>
<reference evidence="2 3" key="1">
    <citation type="submission" date="2016-03" db="EMBL/GenBank/DDBJ databases">
        <authorList>
            <person name="Ploux O."/>
        </authorList>
    </citation>
    <scope>NUCLEOTIDE SEQUENCE [LARGE SCALE GENOMIC DNA]</scope>
    <source>
        <strain evidence="2 3">UAMH 11012</strain>
    </source>
</reference>
<evidence type="ECO:0000313" key="3">
    <source>
        <dbReference type="Proteomes" id="UP000184330"/>
    </source>
</evidence>
<dbReference type="EMBL" id="FJOG01000001">
    <property type="protein sequence ID" value="CZR50186.1"/>
    <property type="molecule type" value="Genomic_DNA"/>
</dbReference>
<protein>
    <submittedName>
        <fullName evidence="2">Uncharacterized protein</fullName>
    </submittedName>
</protein>